<dbReference type="RefSeq" id="WP_310283638.1">
    <property type="nucleotide sequence ID" value="NZ_JAVDWQ010000019.1"/>
</dbReference>
<sequence>MKRVILQVLLIIFTFTNLVNSQIIVGMYNVKINNSPIENCSTIALGNNTSVTVTFTLRVTKPSSSTDVGSFAQFKIFLKKNSSATPVEINGILVNNSAFSGGTTWEGTFSQTILASSIDVTGSNFYGEYIHSSGNSPAKTCTYKLTKNPSPTFELSPTSQLIGCAPNSSYSFTVNNVYNSPGTLSYKWYVGYGWSRNGTPVPGNTSFTTTENYIYLEPTNYTTVPSGVTVVPVLNGVDQPSKTCSTARLGFSPSLLTISGSPGICYQSPSATYNIPNLNNNELTVSWSSSNNSIATVTNSGNQAIVIPVSKGIFTLTGLVANSCGQTFAITKVIRIVDYPYLHYTGERVERYVYNYNAVDLYNDYSSYTWEFVSSTGSVDFYSVGGYANFTAYPPFSITMKLKATNSCGTNEQLVSQWLNNEDEEISRVADPGVKITNEDTINSSNFEIYPNPANNIVNIKLKNKNSNARIDSEIQARLYDLHGTQKREIKIKDEVTSINVQGLEKGIYILKINDNGKEESNKILIN</sequence>
<dbReference type="Pfam" id="PF18962">
    <property type="entry name" value="Por_Secre_tail"/>
    <property type="match status" value="1"/>
</dbReference>
<keyword evidence="1" id="KW-0732">Signal</keyword>
<dbReference type="SUPFAM" id="SSF49373">
    <property type="entry name" value="Invasin/intimin cell-adhesion fragments"/>
    <property type="match status" value="1"/>
</dbReference>
<protein>
    <recommendedName>
        <fullName evidence="2">Secretion system C-terminal sorting domain-containing protein</fullName>
    </recommendedName>
</protein>
<dbReference type="InterPro" id="IPR008964">
    <property type="entry name" value="Invasin/intimin_cell_adhesion"/>
</dbReference>
<dbReference type="Proteomes" id="UP001269081">
    <property type="component" value="Unassembled WGS sequence"/>
</dbReference>
<evidence type="ECO:0000256" key="1">
    <source>
        <dbReference type="ARBA" id="ARBA00022729"/>
    </source>
</evidence>
<reference evidence="3 4" key="1">
    <citation type="submission" date="2023-07" db="EMBL/GenBank/DDBJ databases">
        <title>Sorghum-associated microbial communities from plants grown in Nebraska, USA.</title>
        <authorList>
            <person name="Schachtman D."/>
        </authorList>
    </citation>
    <scope>NUCLEOTIDE SEQUENCE [LARGE SCALE GENOMIC DNA]</scope>
    <source>
        <strain evidence="3 4">4129</strain>
    </source>
</reference>
<dbReference type="NCBIfam" id="TIGR04183">
    <property type="entry name" value="Por_Secre_tail"/>
    <property type="match status" value="1"/>
</dbReference>
<evidence type="ECO:0000313" key="4">
    <source>
        <dbReference type="Proteomes" id="UP001269081"/>
    </source>
</evidence>
<evidence type="ECO:0000313" key="3">
    <source>
        <dbReference type="EMBL" id="MDR7212188.1"/>
    </source>
</evidence>
<evidence type="ECO:0000259" key="2">
    <source>
        <dbReference type="Pfam" id="PF18962"/>
    </source>
</evidence>
<accession>A0ABU1YDE4</accession>
<name>A0ABU1YDE4_9FLAO</name>
<comment type="caution">
    <text evidence="3">The sequence shown here is derived from an EMBL/GenBank/DDBJ whole genome shotgun (WGS) entry which is preliminary data.</text>
</comment>
<gene>
    <name evidence="3" type="ORF">J2W48_004145</name>
</gene>
<keyword evidence="4" id="KW-1185">Reference proteome</keyword>
<organism evidence="3 4">
    <name type="scientific">Flavobacterium piscis</name>
    <dbReference type="NCBI Taxonomy" id="1114874"/>
    <lineage>
        <taxon>Bacteria</taxon>
        <taxon>Pseudomonadati</taxon>
        <taxon>Bacteroidota</taxon>
        <taxon>Flavobacteriia</taxon>
        <taxon>Flavobacteriales</taxon>
        <taxon>Flavobacteriaceae</taxon>
        <taxon>Flavobacterium</taxon>
    </lineage>
</organism>
<proteinExistence type="predicted"/>
<dbReference type="EMBL" id="JAVDWQ010000019">
    <property type="protein sequence ID" value="MDR7212188.1"/>
    <property type="molecule type" value="Genomic_DNA"/>
</dbReference>
<dbReference type="Gene3D" id="2.60.40.1080">
    <property type="match status" value="1"/>
</dbReference>
<dbReference type="InterPro" id="IPR026444">
    <property type="entry name" value="Secre_tail"/>
</dbReference>
<feature type="domain" description="Secretion system C-terminal sorting" evidence="2">
    <location>
        <begin position="449"/>
        <end position="526"/>
    </location>
</feature>